<protein>
    <submittedName>
        <fullName evidence="2">Alpha/Beta hydrolase protein</fullName>
    </submittedName>
</protein>
<keyword evidence="2" id="KW-0378">Hydrolase</keyword>
<dbReference type="Pfam" id="PF01764">
    <property type="entry name" value="Lipase_3"/>
    <property type="match status" value="1"/>
</dbReference>
<dbReference type="InterPro" id="IPR029058">
    <property type="entry name" value="AB_hydrolase_fold"/>
</dbReference>
<feature type="domain" description="Fungal lipase-type" evidence="1">
    <location>
        <begin position="139"/>
        <end position="265"/>
    </location>
</feature>
<name>A0A9P9ISG8_9HYPO</name>
<dbReference type="OrthoDB" id="426718at2759"/>
<dbReference type="SUPFAM" id="SSF53474">
    <property type="entry name" value="alpha/beta-Hydrolases"/>
    <property type="match status" value="1"/>
</dbReference>
<dbReference type="GO" id="GO:0016787">
    <property type="term" value="F:hydrolase activity"/>
    <property type="evidence" value="ECO:0007669"/>
    <property type="project" value="UniProtKB-KW"/>
</dbReference>
<keyword evidence="3" id="KW-1185">Reference proteome</keyword>
<accession>A0A9P9ISG8</accession>
<proteinExistence type="predicted"/>
<sequence length="336" mass="37418">MVIQVLLARRAEIKKGLQQLHYVYSMATQFENAGTKAAHLIFDANGKPQWETEQIAKWYTNVTDIQFPNSGKLAFMPSKVNSSIYESAKQTNIIIRGTKFIRDISISTGKPWFGFTDWLLGFTEGESIEMSKFLGGLLKPGQGVSQFAGKVKRSFAESLKQEEVLVNPVTGKPYGTLPSMLMQILAQYESYAEGDDIAIYGHSMGGGIAQIVGYILAMGPKKFKSITVVVAGSVKVFDKVAMNALKEKGVVFFNFVAQGDPVPYLWDLDFVEPRERISFIPNVLDFVDALEKHGIVSYLAPVYDDECVKACYFMSEQGATIDNMVPRRKKEALLKM</sequence>
<dbReference type="Gene3D" id="3.40.50.1820">
    <property type="entry name" value="alpha/beta hydrolase"/>
    <property type="match status" value="1"/>
</dbReference>
<organism evidence="2 3">
    <name type="scientific">Dactylonectria estremocensis</name>
    <dbReference type="NCBI Taxonomy" id="1079267"/>
    <lineage>
        <taxon>Eukaryota</taxon>
        <taxon>Fungi</taxon>
        <taxon>Dikarya</taxon>
        <taxon>Ascomycota</taxon>
        <taxon>Pezizomycotina</taxon>
        <taxon>Sordariomycetes</taxon>
        <taxon>Hypocreomycetidae</taxon>
        <taxon>Hypocreales</taxon>
        <taxon>Nectriaceae</taxon>
        <taxon>Dactylonectria</taxon>
    </lineage>
</organism>
<evidence type="ECO:0000313" key="2">
    <source>
        <dbReference type="EMBL" id="KAH7129530.1"/>
    </source>
</evidence>
<dbReference type="EMBL" id="JAGMUU010000021">
    <property type="protein sequence ID" value="KAH7129530.1"/>
    <property type="molecule type" value="Genomic_DNA"/>
</dbReference>
<dbReference type="GO" id="GO:0006629">
    <property type="term" value="P:lipid metabolic process"/>
    <property type="evidence" value="ECO:0007669"/>
    <property type="project" value="InterPro"/>
</dbReference>
<dbReference type="AlphaFoldDB" id="A0A9P9ISG8"/>
<gene>
    <name evidence="2" type="ORF">B0J13DRAFT_645509</name>
</gene>
<comment type="caution">
    <text evidence="2">The sequence shown here is derived from an EMBL/GenBank/DDBJ whole genome shotgun (WGS) entry which is preliminary data.</text>
</comment>
<evidence type="ECO:0000259" key="1">
    <source>
        <dbReference type="Pfam" id="PF01764"/>
    </source>
</evidence>
<evidence type="ECO:0000313" key="3">
    <source>
        <dbReference type="Proteomes" id="UP000717696"/>
    </source>
</evidence>
<dbReference type="InterPro" id="IPR002921">
    <property type="entry name" value="Fungal_lipase-type"/>
</dbReference>
<dbReference type="Proteomes" id="UP000717696">
    <property type="component" value="Unassembled WGS sequence"/>
</dbReference>
<reference evidence="2" key="1">
    <citation type="journal article" date="2021" name="Nat. Commun.">
        <title>Genetic determinants of endophytism in the Arabidopsis root mycobiome.</title>
        <authorList>
            <person name="Mesny F."/>
            <person name="Miyauchi S."/>
            <person name="Thiergart T."/>
            <person name="Pickel B."/>
            <person name="Atanasova L."/>
            <person name="Karlsson M."/>
            <person name="Huettel B."/>
            <person name="Barry K.W."/>
            <person name="Haridas S."/>
            <person name="Chen C."/>
            <person name="Bauer D."/>
            <person name="Andreopoulos W."/>
            <person name="Pangilinan J."/>
            <person name="LaButti K."/>
            <person name="Riley R."/>
            <person name="Lipzen A."/>
            <person name="Clum A."/>
            <person name="Drula E."/>
            <person name="Henrissat B."/>
            <person name="Kohler A."/>
            <person name="Grigoriev I.V."/>
            <person name="Martin F.M."/>
            <person name="Hacquard S."/>
        </authorList>
    </citation>
    <scope>NUCLEOTIDE SEQUENCE</scope>
    <source>
        <strain evidence="2">MPI-CAGE-AT-0021</strain>
    </source>
</reference>